<dbReference type="AlphaFoldDB" id="A0A1D2NGS5"/>
<keyword evidence="3" id="KW-1185">Reference proteome</keyword>
<evidence type="ECO:0000256" key="1">
    <source>
        <dbReference type="SAM" id="MobiDB-lite"/>
    </source>
</evidence>
<feature type="compositionally biased region" description="Polar residues" evidence="1">
    <location>
        <begin position="55"/>
        <end position="66"/>
    </location>
</feature>
<reference evidence="2 3" key="1">
    <citation type="journal article" date="2016" name="Genome Biol. Evol.">
        <title>Gene Family Evolution Reflects Adaptation to Soil Environmental Stressors in the Genome of the Collembolan Orchesella cincta.</title>
        <authorList>
            <person name="Faddeeva-Vakhrusheva A."/>
            <person name="Derks M.F."/>
            <person name="Anvar S.Y."/>
            <person name="Agamennone V."/>
            <person name="Suring W."/>
            <person name="Smit S."/>
            <person name="van Straalen N.M."/>
            <person name="Roelofs D."/>
        </authorList>
    </citation>
    <scope>NUCLEOTIDE SEQUENCE [LARGE SCALE GENOMIC DNA]</scope>
    <source>
        <tissue evidence="2">Mixed pool</tissue>
    </source>
</reference>
<evidence type="ECO:0000313" key="3">
    <source>
        <dbReference type="Proteomes" id="UP000094527"/>
    </source>
</evidence>
<proteinExistence type="predicted"/>
<protein>
    <recommendedName>
        <fullName evidence="4">Tudor domain-containing protein</fullName>
    </recommendedName>
</protein>
<comment type="caution">
    <text evidence="2">The sequence shown here is derived from an EMBL/GenBank/DDBJ whole genome shotgun (WGS) entry which is preliminary data.</text>
</comment>
<dbReference type="Proteomes" id="UP000094527">
    <property type="component" value="Unassembled WGS sequence"/>
</dbReference>
<name>A0A1D2NGS5_ORCCI</name>
<feature type="region of interest" description="Disordered" evidence="1">
    <location>
        <begin position="31"/>
        <end position="76"/>
    </location>
</feature>
<gene>
    <name evidence="2" type="ORF">Ocin01_02171</name>
</gene>
<evidence type="ECO:0008006" key="4">
    <source>
        <dbReference type="Google" id="ProtNLM"/>
    </source>
</evidence>
<organism evidence="2 3">
    <name type="scientific">Orchesella cincta</name>
    <name type="common">Springtail</name>
    <name type="synonym">Podura cincta</name>
    <dbReference type="NCBI Taxonomy" id="48709"/>
    <lineage>
        <taxon>Eukaryota</taxon>
        <taxon>Metazoa</taxon>
        <taxon>Ecdysozoa</taxon>
        <taxon>Arthropoda</taxon>
        <taxon>Hexapoda</taxon>
        <taxon>Collembola</taxon>
        <taxon>Entomobryomorpha</taxon>
        <taxon>Entomobryoidea</taxon>
        <taxon>Orchesellidae</taxon>
        <taxon>Orchesellinae</taxon>
        <taxon>Orchesella</taxon>
    </lineage>
</organism>
<dbReference type="EMBL" id="LJIJ01000042">
    <property type="protein sequence ID" value="ODN04468.1"/>
    <property type="molecule type" value="Genomic_DNA"/>
</dbReference>
<evidence type="ECO:0000313" key="2">
    <source>
        <dbReference type="EMBL" id="ODN04468.1"/>
    </source>
</evidence>
<dbReference type="SUPFAM" id="SSF63748">
    <property type="entry name" value="Tudor/PWWP/MBT"/>
    <property type="match status" value="1"/>
</dbReference>
<sequence>MGNMGKEVTIRVEGTLEEMALLSNVTVKADPSVPFQEPSQRRRRRKNKNTKRKSGQWNPNDHWGNQKSYPPPGPSKKKVVHTLIDYSFNIPPIPAQENHWDPDFVNYFNYKPEDTPVRTPEEQQRNAIAFLRSTPIFENRTVILPKYIPCRVDFIGMSKRGTVFIKFTDERNLLRFRDLEQRIHMWFIIQNKWNKIDTRIQLEDVKVGLIVLAKISKPEDSALYVRAKITEVKGAGVYISGVDDLIDKWLHYDCIYYLPTQLSGCPFQLVECHLKGLGDWEKTFPMRVIFQRMVDIVLLGRRGHYWVTEFKKEAEKNIVTIDFPSHVAKDLSLNKCVLDQLENFDFRKDCCISP</sequence>
<feature type="compositionally biased region" description="Basic residues" evidence="1">
    <location>
        <begin position="41"/>
        <end position="54"/>
    </location>
</feature>
<accession>A0A1D2NGS5</accession>